<organism evidence="3 4">
    <name type="scientific">Natronorubrum tibetense GA33</name>
    <dbReference type="NCBI Taxonomy" id="1114856"/>
    <lineage>
        <taxon>Archaea</taxon>
        <taxon>Methanobacteriati</taxon>
        <taxon>Methanobacteriota</taxon>
        <taxon>Stenosarchaea group</taxon>
        <taxon>Halobacteria</taxon>
        <taxon>Halobacteriales</taxon>
        <taxon>Natrialbaceae</taxon>
        <taxon>Natronorubrum</taxon>
    </lineage>
</organism>
<dbReference type="Proteomes" id="UP000011599">
    <property type="component" value="Unassembled WGS sequence"/>
</dbReference>
<evidence type="ECO:0000259" key="2">
    <source>
        <dbReference type="Pfam" id="PF13360"/>
    </source>
</evidence>
<evidence type="ECO:0000256" key="1">
    <source>
        <dbReference type="SAM" id="MobiDB-lite"/>
    </source>
</evidence>
<dbReference type="SMART" id="SM00564">
    <property type="entry name" value="PQQ"/>
    <property type="match status" value="6"/>
</dbReference>
<feature type="compositionally biased region" description="Low complexity" evidence="1">
    <location>
        <begin position="169"/>
        <end position="179"/>
    </location>
</feature>
<dbReference type="RefSeq" id="WP_006090067.1">
    <property type="nucleotide sequence ID" value="NZ_AOHW01000031.1"/>
</dbReference>
<keyword evidence="4" id="KW-1185">Reference proteome</keyword>
<gene>
    <name evidence="3" type="ORF">C496_11183</name>
</gene>
<dbReference type="InterPro" id="IPR006311">
    <property type="entry name" value="TAT_signal"/>
</dbReference>
<dbReference type="InterPro" id="IPR011047">
    <property type="entry name" value="Quinoprotein_ADH-like_sf"/>
</dbReference>
<dbReference type="STRING" id="1114856.GCA_000383975_02659"/>
<dbReference type="InterPro" id="IPR002372">
    <property type="entry name" value="PQQ_rpt_dom"/>
</dbReference>
<evidence type="ECO:0000313" key="3">
    <source>
        <dbReference type="EMBL" id="ELY40746.1"/>
    </source>
</evidence>
<dbReference type="eggNOG" id="arCOG02482">
    <property type="taxonomic scope" value="Archaea"/>
</dbReference>
<comment type="caution">
    <text evidence="3">The sequence shown here is derived from an EMBL/GenBank/DDBJ whole genome shotgun (WGS) entry which is preliminary data.</text>
</comment>
<sequence length="410" mass="43595">MPSRRHVLAGGGLALAGVAGGLQFVDRPISPGATTETDWPMARYDPAGTGHNPAASGPKDGVDVAWQRDRESPMHGLAAPILVGETLYVVGRGSLVAFDRTTGEIRFARDGRYWSTPARAKARAYRHDTLAVSGREGIRGVSAGGGYAAFGRSVGTERWHSHGGEVRRWSSSSPREPSPVTADGTVYGVVPDTDRVVALDASSGRVLWERTVGDERSIGSNRPAVRDGTVYVSSRPGDVVAFDAETGDTRWSVRPDPHADSALNYRHFGPATATDAGLVVPEQEGVVLLDRADGSLQWEYVYDGNATDGSAAVADGTVFVTDGAESLHAIDLESGEREWIADYGPDTDPVVADGVVYLGYQISELVAIDAETGDRRWTYEDSTYFTQPIVGDGALYVLTGEGLLALEEAS</sequence>
<evidence type="ECO:0000313" key="4">
    <source>
        <dbReference type="Proteomes" id="UP000011599"/>
    </source>
</evidence>
<protein>
    <submittedName>
        <fullName evidence="3">Pyrrolo-quinoline quinone</fullName>
    </submittedName>
</protein>
<dbReference type="Pfam" id="PF13360">
    <property type="entry name" value="PQQ_2"/>
    <property type="match status" value="1"/>
</dbReference>
<dbReference type="SUPFAM" id="SSF50998">
    <property type="entry name" value="Quinoprotein alcohol dehydrogenase-like"/>
    <property type="match status" value="2"/>
</dbReference>
<dbReference type="Gene3D" id="2.40.128.630">
    <property type="match status" value="1"/>
</dbReference>
<accession>L9VUN9</accession>
<proteinExistence type="predicted"/>
<dbReference type="EMBL" id="AOHW01000031">
    <property type="protein sequence ID" value="ELY40746.1"/>
    <property type="molecule type" value="Genomic_DNA"/>
</dbReference>
<feature type="region of interest" description="Disordered" evidence="1">
    <location>
        <begin position="29"/>
        <end position="60"/>
    </location>
</feature>
<dbReference type="PANTHER" id="PTHR34512:SF30">
    <property type="entry name" value="OUTER MEMBRANE PROTEIN ASSEMBLY FACTOR BAMB"/>
    <property type="match status" value="1"/>
</dbReference>
<dbReference type="OrthoDB" id="169171at2157"/>
<dbReference type="PANTHER" id="PTHR34512">
    <property type="entry name" value="CELL SURFACE PROTEIN"/>
    <property type="match status" value="1"/>
</dbReference>
<dbReference type="PROSITE" id="PS51318">
    <property type="entry name" value="TAT"/>
    <property type="match status" value="1"/>
</dbReference>
<name>L9VUN9_9EURY</name>
<dbReference type="Gene3D" id="2.40.10.480">
    <property type="match status" value="2"/>
</dbReference>
<dbReference type="Gene3D" id="2.140.10.10">
    <property type="entry name" value="Quinoprotein alcohol dehydrogenase-like superfamily"/>
    <property type="match status" value="1"/>
</dbReference>
<dbReference type="InterPro" id="IPR018391">
    <property type="entry name" value="PQQ_b-propeller_rpt"/>
</dbReference>
<feature type="region of interest" description="Disordered" evidence="1">
    <location>
        <begin position="162"/>
        <end position="184"/>
    </location>
</feature>
<reference evidence="3 4" key="1">
    <citation type="journal article" date="2014" name="PLoS Genet.">
        <title>Phylogenetically driven sequencing of extremely halophilic archaea reveals strategies for static and dynamic osmo-response.</title>
        <authorList>
            <person name="Becker E.A."/>
            <person name="Seitzer P.M."/>
            <person name="Tritt A."/>
            <person name="Larsen D."/>
            <person name="Krusor M."/>
            <person name="Yao A.I."/>
            <person name="Wu D."/>
            <person name="Madern D."/>
            <person name="Eisen J.A."/>
            <person name="Darling A.E."/>
            <person name="Facciotti M.T."/>
        </authorList>
    </citation>
    <scope>NUCLEOTIDE SEQUENCE [LARGE SCALE GENOMIC DNA]</scope>
    <source>
        <strain evidence="3 4">GA33</strain>
    </source>
</reference>
<dbReference type="AlphaFoldDB" id="L9VUN9"/>
<dbReference type="PATRIC" id="fig|1114856.3.peg.2328"/>
<feature type="domain" description="Pyrrolo-quinoline quinone repeat" evidence="2">
    <location>
        <begin position="149"/>
        <end position="379"/>
    </location>
</feature>